<proteinExistence type="predicted"/>
<organism evidence="2 3">
    <name type="scientific">Carpediemonas membranifera</name>
    <dbReference type="NCBI Taxonomy" id="201153"/>
    <lineage>
        <taxon>Eukaryota</taxon>
        <taxon>Metamonada</taxon>
        <taxon>Carpediemonas-like organisms</taxon>
        <taxon>Carpediemonas</taxon>
    </lineage>
</organism>
<evidence type="ECO:0000256" key="1">
    <source>
        <dbReference type="SAM" id="MobiDB-lite"/>
    </source>
</evidence>
<sequence>MTVNNEGAQAPDCIVILRDHSVLQQGSEVGEVDDDDTNQAMNVADRVPQLPPAKPLKDIGPSLLDYGPLNRNLRDPALVTDMAAYTPASLIFDGFSGLSMVNPDTAAFSGLPVTVASDNSIKIACQQEQTTSILSLFRTDEYLVSEHVFHHEKFSVGGSGVLILSPYEGQIDAVCQRLSANDVVFRRYHNSRHEYASSLTYNLRKWIIFALDNPASVERAKNSFTVAKTAMRNSVDSSSASVKTIQLFVWIDGYRKASTAVKVRLYDSSGKVLPQLITPPYTIYQYSGDEGDLHKHSAVIENLIRQATTISYDKCFMMPNCTVKVELTAILADHKAMQIICGVSKGGYSRSPFSAIEFPLLPRNPYDAFCSRLTLGQTVQGRTTLLNGEHQTTLFHSLDNGQVQTPLFCHYDNDTRQFYVNSPSLSQVIVCPPVMHVSHELMRQMWVLLERFTPAVRGNHLQTHIDAAFTRTTGCNEQSWNRHRLAVLSNDYLHSFDETLRPFILIISHLQALLYSKAPVTDYTVRKLFFMGMVTFYFFHVSTLVLPTAQQPRNRNNHDAQEPEAGRDVRQKPYLRYDTGDFAGSLYMHDLIAVLPEVCHRLRIPLFNLLEEYFERDFLLDAIVHREKHRVRTLLYNCQKLQVRRLTAFITGVRTSRKHTDVAPLQTHVNRIRLHKCLWDASSAFSWRNRMFGTSKEVNDNFKGSVQDTLAALRDGLQQHLNNAVPDSFITDGDYLTCVVGDHHDENSTCTVCICQRPSDPGVRPDARQSRQQQADLDQRRALISDDEIQFQQRRARM</sequence>
<feature type="region of interest" description="Disordered" evidence="1">
    <location>
        <begin position="759"/>
        <end position="778"/>
    </location>
</feature>
<reference evidence="2" key="1">
    <citation type="submission" date="2021-05" db="EMBL/GenBank/DDBJ databases">
        <title>A free-living protist that lacks canonical eukaryotic 1 DNA replication and segregation systems.</title>
        <authorList>
            <person name="Salas-Leiva D.E."/>
            <person name="Tromer E.C."/>
            <person name="Curtis B.A."/>
            <person name="Jerlstrom-Hultqvist J."/>
            <person name="Kolisko M."/>
            <person name="Yi Z."/>
            <person name="Salas-Leiva J.S."/>
            <person name="Gallot-Lavallee L."/>
            <person name="Kops G.J.P.L."/>
            <person name="Archibald J.M."/>
            <person name="Simpson A.G.B."/>
            <person name="Roger A.J."/>
        </authorList>
    </citation>
    <scope>NUCLEOTIDE SEQUENCE</scope>
    <source>
        <strain evidence="2">BICM</strain>
    </source>
</reference>
<dbReference type="EMBL" id="JAHDYR010000062">
    <property type="protein sequence ID" value="KAG9390919.1"/>
    <property type="molecule type" value="Genomic_DNA"/>
</dbReference>
<name>A0A8J6AZB1_9EUKA</name>
<evidence type="ECO:0000313" key="2">
    <source>
        <dbReference type="EMBL" id="KAG9390919.1"/>
    </source>
</evidence>
<dbReference type="AlphaFoldDB" id="A0A8J6AZB1"/>
<comment type="caution">
    <text evidence="2">The sequence shown here is derived from an EMBL/GenBank/DDBJ whole genome shotgun (WGS) entry which is preliminary data.</text>
</comment>
<gene>
    <name evidence="2" type="ORF">J8273_7186</name>
</gene>
<evidence type="ECO:0000313" key="3">
    <source>
        <dbReference type="Proteomes" id="UP000717585"/>
    </source>
</evidence>
<keyword evidence="3" id="KW-1185">Reference proteome</keyword>
<protein>
    <submittedName>
        <fullName evidence="2">Uncharacterized protein</fullName>
    </submittedName>
</protein>
<accession>A0A8J6AZB1</accession>
<dbReference type="Proteomes" id="UP000717585">
    <property type="component" value="Unassembled WGS sequence"/>
</dbReference>